<dbReference type="AlphaFoldDB" id="U6LUQ2"/>
<feature type="region of interest" description="Disordered" evidence="1">
    <location>
        <begin position="1"/>
        <end position="106"/>
    </location>
</feature>
<dbReference type="OrthoDB" id="332124at2759"/>
<gene>
    <name evidence="2" type="ORF">EBH_0053860</name>
</gene>
<evidence type="ECO:0000313" key="3">
    <source>
        <dbReference type="Proteomes" id="UP000030750"/>
    </source>
</evidence>
<feature type="compositionally biased region" description="Acidic residues" evidence="1">
    <location>
        <begin position="16"/>
        <end position="32"/>
    </location>
</feature>
<accession>U6LUQ2</accession>
<sequence>MARKGEADPSSSSSSAEEESSDSSETSEEYEGDQTLNPRDKAKRKQTKTGKGHTRERGSKRRRGVSAFLDVEAQVGDEEEEEEGDEFVDPSEAHDESAEANILPDMRDPKLWMVRVNKEKQ</sequence>
<reference evidence="2" key="1">
    <citation type="submission" date="2013-10" db="EMBL/GenBank/DDBJ databases">
        <title>Genomic analysis of the causative agents of coccidiosis in chickens.</title>
        <authorList>
            <person name="Reid A.J."/>
            <person name="Blake D."/>
            <person name="Billington K."/>
            <person name="Browne H."/>
            <person name="Dunn M."/>
            <person name="Hung S."/>
            <person name="Kawahara F."/>
            <person name="Miranda-Saavedra D."/>
            <person name="Mourier T."/>
            <person name="Nagra H."/>
            <person name="Otto T.D."/>
            <person name="Rawlings N."/>
            <person name="Sanchez A."/>
            <person name="Sanders M."/>
            <person name="Subramaniam C."/>
            <person name="Tay Y."/>
            <person name="Dear P."/>
            <person name="Doerig C."/>
            <person name="Gruber A."/>
            <person name="Parkinson J."/>
            <person name="Shirley M."/>
            <person name="Wan K.L."/>
            <person name="Berriman M."/>
            <person name="Tomley F."/>
            <person name="Pain A."/>
        </authorList>
    </citation>
    <scope>NUCLEOTIDE SEQUENCE [LARGE SCALE GENOMIC DNA]</scope>
    <source>
        <strain evidence="2">Houghton</strain>
    </source>
</reference>
<feature type="compositionally biased region" description="Acidic residues" evidence="1">
    <location>
        <begin position="75"/>
        <end position="89"/>
    </location>
</feature>
<evidence type="ECO:0000256" key="1">
    <source>
        <dbReference type="SAM" id="MobiDB-lite"/>
    </source>
</evidence>
<reference evidence="2" key="2">
    <citation type="submission" date="2013-10" db="EMBL/GenBank/DDBJ databases">
        <authorList>
            <person name="Aslett M."/>
        </authorList>
    </citation>
    <scope>NUCLEOTIDE SEQUENCE [LARGE SCALE GENOMIC DNA]</scope>
    <source>
        <strain evidence="2">Houghton</strain>
    </source>
</reference>
<protein>
    <submittedName>
        <fullName evidence="2">Supt5h protein, putative</fullName>
    </submittedName>
</protein>
<proteinExistence type="predicted"/>
<name>U6LUQ2_9EIME</name>
<feature type="compositionally biased region" description="Basic residues" evidence="1">
    <location>
        <begin position="41"/>
        <end position="64"/>
    </location>
</feature>
<organism evidence="2 3">
    <name type="scientific">Eimeria brunetti</name>
    <dbReference type="NCBI Taxonomy" id="51314"/>
    <lineage>
        <taxon>Eukaryota</taxon>
        <taxon>Sar</taxon>
        <taxon>Alveolata</taxon>
        <taxon>Apicomplexa</taxon>
        <taxon>Conoidasida</taxon>
        <taxon>Coccidia</taxon>
        <taxon>Eucoccidiorida</taxon>
        <taxon>Eimeriorina</taxon>
        <taxon>Eimeriidae</taxon>
        <taxon>Eimeria</taxon>
    </lineage>
</organism>
<evidence type="ECO:0000313" key="2">
    <source>
        <dbReference type="EMBL" id="CDJ52973.1"/>
    </source>
</evidence>
<dbReference type="Proteomes" id="UP000030750">
    <property type="component" value="Unassembled WGS sequence"/>
</dbReference>
<dbReference type="VEuPathDB" id="ToxoDB:EBH_0053860"/>
<dbReference type="EMBL" id="HG713233">
    <property type="protein sequence ID" value="CDJ52973.1"/>
    <property type="molecule type" value="Genomic_DNA"/>
</dbReference>
<keyword evidence="3" id="KW-1185">Reference proteome</keyword>